<dbReference type="SMART" id="SM00849">
    <property type="entry name" value="Lactamase_B"/>
    <property type="match status" value="1"/>
</dbReference>
<dbReference type="InterPro" id="IPR001279">
    <property type="entry name" value="Metallo-B-lactamas"/>
</dbReference>
<proteinExistence type="inferred from homology"/>
<evidence type="ECO:0000256" key="4">
    <source>
        <dbReference type="ARBA" id="ARBA00048505"/>
    </source>
</evidence>
<evidence type="ECO:0000256" key="5">
    <source>
        <dbReference type="HAMAP-Rule" id="MF_00457"/>
    </source>
</evidence>
<dbReference type="Proteomes" id="UP001596028">
    <property type="component" value="Unassembled WGS sequence"/>
</dbReference>
<dbReference type="PANTHER" id="PTHR43546:SF3">
    <property type="entry name" value="UPF0173 METAL-DEPENDENT HYDROLASE MJ1163"/>
    <property type="match status" value="1"/>
</dbReference>
<sequence>MEIIYHGHSCIQIVTEGRSLLFDPFLRGNPLAVTKPEDVRADYILLTHAHTDHILDAEPIARANDATIVAIFELASYMSGRKNLKAIDMNIGGTVDLGFAKAKMIQAFHSSAIFLEENQVIYGGMPAGFIVEAEGLTLLHAGDTALFSDMKMIGDRHPIDIAFLPIGDHYTMGPDDALQAAAWFGAKLVIPVHYNSFPAIRQDSERFAQRLEAQGQRGYALAPGEKLEVTKASLASLTGRNA</sequence>
<comment type="function">
    <text evidence="3">Counteracts the endogenous Pycsar antiviral defense system. Phosphodiesterase that enables metal-dependent hydrolysis of host cyclic nucleotide Pycsar defense signals such as cCMP and cUMP.</text>
</comment>
<keyword evidence="8" id="KW-1185">Reference proteome</keyword>
<comment type="catalytic activity">
    <reaction evidence="2">
        <text>3',5'-cyclic CMP + H2O = CMP + H(+)</text>
        <dbReference type="Rhea" id="RHEA:72675"/>
        <dbReference type="ChEBI" id="CHEBI:15377"/>
        <dbReference type="ChEBI" id="CHEBI:15378"/>
        <dbReference type="ChEBI" id="CHEBI:58003"/>
        <dbReference type="ChEBI" id="CHEBI:60377"/>
    </reaction>
    <physiologicalReaction direction="left-to-right" evidence="2">
        <dbReference type="Rhea" id="RHEA:72676"/>
    </physiologicalReaction>
</comment>
<dbReference type="PANTHER" id="PTHR43546">
    <property type="entry name" value="UPF0173 METAL-DEPENDENT HYDROLASE MJ1163-RELATED"/>
    <property type="match status" value="1"/>
</dbReference>
<comment type="similarity">
    <text evidence="5">Belongs to the UPF0173 family.</text>
</comment>
<evidence type="ECO:0000256" key="1">
    <source>
        <dbReference type="ARBA" id="ARBA00022801"/>
    </source>
</evidence>
<dbReference type="GO" id="GO:0016787">
    <property type="term" value="F:hydrolase activity"/>
    <property type="evidence" value="ECO:0007669"/>
    <property type="project" value="UniProtKB-KW"/>
</dbReference>
<dbReference type="EMBL" id="JBHSEP010000005">
    <property type="protein sequence ID" value="MFC4598438.1"/>
    <property type="molecule type" value="Genomic_DNA"/>
</dbReference>
<dbReference type="Pfam" id="PF12706">
    <property type="entry name" value="Lactamase_B_2"/>
    <property type="match status" value="1"/>
</dbReference>
<evidence type="ECO:0000259" key="6">
    <source>
        <dbReference type="SMART" id="SM00849"/>
    </source>
</evidence>
<dbReference type="HAMAP" id="MF_00457">
    <property type="entry name" value="UPF0173"/>
    <property type="match status" value="1"/>
</dbReference>
<reference evidence="8" key="1">
    <citation type="journal article" date="2019" name="Int. J. Syst. Evol. Microbiol.">
        <title>The Global Catalogue of Microorganisms (GCM) 10K type strain sequencing project: providing services to taxonomists for standard genome sequencing and annotation.</title>
        <authorList>
            <consortium name="The Broad Institute Genomics Platform"/>
            <consortium name="The Broad Institute Genome Sequencing Center for Infectious Disease"/>
            <person name="Wu L."/>
            <person name="Ma J."/>
        </authorList>
    </citation>
    <scope>NUCLEOTIDE SEQUENCE [LARGE SCALE GENOMIC DNA]</scope>
    <source>
        <strain evidence="8">CCUG 49571</strain>
    </source>
</reference>
<dbReference type="Gene3D" id="3.60.15.10">
    <property type="entry name" value="Ribonuclease Z/Hydroxyacylglutathione hydrolase-like"/>
    <property type="match status" value="1"/>
</dbReference>
<dbReference type="SUPFAM" id="SSF56281">
    <property type="entry name" value="Metallo-hydrolase/oxidoreductase"/>
    <property type="match status" value="1"/>
</dbReference>
<gene>
    <name evidence="7" type="ORF">ACFO3S_09360</name>
</gene>
<dbReference type="NCBIfam" id="NF001911">
    <property type="entry name" value="PRK00685.1"/>
    <property type="match status" value="1"/>
</dbReference>
<dbReference type="InterPro" id="IPR022877">
    <property type="entry name" value="UPF0173"/>
</dbReference>
<organism evidence="7 8">
    <name type="scientific">Cohnella hongkongensis</name>
    <dbReference type="NCBI Taxonomy" id="178337"/>
    <lineage>
        <taxon>Bacteria</taxon>
        <taxon>Bacillati</taxon>
        <taxon>Bacillota</taxon>
        <taxon>Bacilli</taxon>
        <taxon>Bacillales</taxon>
        <taxon>Paenibacillaceae</taxon>
        <taxon>Cohnella</taxon>
    </lineage>
</organism>
<evidence type="ECO:0000313" key="7">
    <source>
        <dbReference type="EMBL" id="MFC4598438.1"/>
    </source>
</evidence>
<keyword evidence="1 5" id="KW-0378">Hydrolase</keyword>
<comment type="catalytic activity">
    <reaction evidence="4">
        <text>3',5'-cyclic UMP + H2O = UMP + H(+)</text>
        <dbReference type="Rhea" id="RHEA:70575"/>
        <dbReference type="ChEBI" id="CHEBI:15377"/>
        <dbReference type="ChEBI" id="CHEBI:15378"/>
        <dbReference type="ChEBI" id="CHEBI:57865"/>
        <dbReference type="ChEBI" id="CHEBI:184387"/>
    </reaction>
    <physiologicalReaction direction="left-to-right" evidence="4">
        <dbReference type="Rhea" id="RHEA:70576"/>
    </physiologicalReaction>
</comment>
<comment type="caution">
    <text evidence="7">The sequence shown here is derived from an EMBL/GenBank/DDBJ whole genome shotgun (WGS) entry which is preliminary data.</text>
</comment>
<protein>
    <recommendedName>
        <fullName evidence="5">UPF0173 metal-dependent hydrolase ACFO3S_09360</fullName>
    </recommendedName>
</protein>
<feature type="domain" description="Metallo-beta-lactamase" evidence="6">
    <location>
        <begin position="7"/>
        <end position="193"/>
    </location>
</feature>
<accession>A0ABV9FB17</accession>
<dbReference type="RefSeq" id="WP_378094689.1">
    <property type="nucleotide sequence ID" value="NZ_JBHSEP010000005.1"/>
</dbReference>
<dbReference type="InterPro" id="IPR036866">
    <property type="entry name" value="RibonucZ/Hydroxyglut_hydro"/>
</dbReference>
<dbReference type="InterPro" id="IPR050114">
    <property type="entry name" value="UPF0173_UPF0282_UlaG_hydrolase"/>
</dbReference>
<evidence type="ECO:0000313" key="8">
    <source>
        <dbReference type="Proteomes" id="UP001596028"/>
    </source>
</evidence>
<name>A0ABV9FB17_9BACL</name>
<evidence type="ECO:0000256" key="3">
    <source>
        <dbReference type="ARBA" id="ARBA00034301"/>
    </source>
</evidence>
<evidence type="ECO:0000256" key="2">
    <source>
        <dbReference type="ARBA" id="ARBA00034221"/>
    </source>
</evidence>